<sequence length="649" mass="72245">MDTTLSGPACSDNNSALSASPLISGDRADDNRLLPRPSSVCDACWTGPFAIHFGLPCASSQDGKWYRGWPEEISYSTSREILVSRADAGCVWCRFVLREAGDNEFPDEWIITVRGTLEKWDDSHPDLHYVWGGDQVHKTTTSNLSTYEQGIAASLLPATIRDAIYVTHTLCFRWLWIDSLCIVQDSEQDKRHEIGRMHHIYRYAHLTIMAASAKGVEEGFLQQRPPRDIDLALPFICPPHPLTSGWCPDDQLVAQPQVGQVYYASTYTANRFYSNDLGNMATRAWCMQEYLMSPRALIFTSETLQFRCRATTEARRNIGNSLRRTLDDPRLPETLFLRDPPVAEPTSQEWKAMRAAWMEVVKEYSRRTATVESDKLLACAAVAEQFHRVLGCEYLTGVWRSDTLLTDLLWGADKLGVEAAGHQHARPTAYRAPSWSWAAIEGVVYVRAAGPFPFTLDLELEGTRSVALAKIVECWVTLEDAALPFGRVTGGTLVLNGTLIPCRGGPAEKIELFWAVPLPSLERTRQRQCGLGGADSDSEEDEVDATIGERRAVVTMDCDADDSELPGTMWLSPFVRTAQNGRSDRVDGLVLDLAPPTSNSSGSEGEGICFRRIGHFMVYIEVNSGDPLWDPLTWAMEDGEWPLVGITIV</sequence>
<gene>
    <name evidence="2" type="ORF">TRAPUB_9538</name>
</gene>
<keyword evidence="3" id="KW-1185">Reference proteome</keyword>
<dbReference type="AlphaFoldDB" id="A0A1M2W233"/>
<dbReference type="Proteomes" id="UP000184267">
    <property type="component" value="Unassembled WGS sequence"/>
</dbReference>
<dbReference type="InterPro" id="IPR010730">
    <property type="entry name" value="HET"/>
</dbReference>
<dbReference type="OrthoDB" id="5125733at2759"/>
<protein>
    <recommendedName>
        <fullName evidence="1">Heterokaryon incompatibility domain-containing protein</fullName>
    </recommendedName>
</protein>
<comment type="caution">
    <text evidence="2">The sequence shown here is derived from an EMBL/GenBank/DDBJ whole genome shotgun (WGS) entry which is preliminary data.</text>
</comment>
<dbReference type="PANTHER" id="PTHR33112:SF16">
    <property type="entry name" value="HETEROKARYON INCOMPATIBILITY DOMAIN-CONTAINING PROTEIN"/>
    <property type="match status" value="1"/>
</dbReference>
<dbReference type="EMBL" id="MNAD01000351">
    <property type="protein sequence ID" value="OJT13917.1"/>
    <property type="molecule type" value="Genomic_DNA"/>
</dbReference>
<accession>A0A1M2W233</accession>
<proteinExistence type="predicted"/>
<evidence type="ECO:0000259" key="1">
    <source>
        <dbReference type="Pfam" id="PF06985"/>
    </source>
</evidence>
<evidence type="ECO:0000313" key="2">
    <source>
        <dbReference type="EMBL" id="OJT13917.1"/>
    </source>
</evidence>
<dbReference type="PANTHER" id="PTHR33112">
    <property type="entry name" value="DOMAIN PROTEIN, PUTATIVE-RELATED"/>
    <property type="match status" value="1"/>
</dbReference>
<dbReference type="Pfam" id="PF06985">
    <property type="entry name" value="HET"/>
    <property type="match status" value="1"/>
</dbReference>
<evidence type="ECO:0000313" key="3">
    <source>
        <dbReference type="Proteomes" id="UP000184267"/>
    </source>
</evidence>
<feature type="domain" description="Heterokaryon incompatibility" evidence="1">
    <location>
        <begin position="127"/>
        <end position="289"/>
    </location>
</feature>
<reference evidence="2 3" key="1">
    <citation type="submission" date="2016-10" db="EMBL/GenBank/DDBJ databases">
        <title>Genome sequence of the basidiomycete white-rot fungus Trametes pubescens.</title>
        <authorList>
            <person name="Makela M.R."/>
            <person name="Granchi Z."/>
            <person name="Peng M."/>
            <person name="De Vries R.P."/>
            <person name="Grigoriev I."/>
            <person name="Riley R."/>
            <person name="Hilden K."/>
        </authorList>
    </citation>
    <scope>NUCLEOTIDE SEQUENCE [LARGE SCALE GENOMIC DNA]</scope>
    <source>
        <strain evidence="2 3">FBCC735</strain>
    </source>
</reference>
<organism evidence="2 3">
    <name type="scientific">Trametes pubescens</name>
    <name type="common">White-rot fungus</name>
    <dbReference type="NCBI Taxonomy" id="154538"/>
    <lineage>
        <taxon>Eukaryota</taxon>
        <taxon>Fungi</taxon>
        <taxon>Dikarya</taxon>
        <taxon>Basidiomycota</taxon>
        <taxon>Agaricomycotina</taxon>
        <taxon>Agaricomycetes</taxon>
        <taxon>Polyporales</taxon>
        <taxon>Polyporaceae</taxon>
        <taxon>Trametes</taxon>
    </lineage>
</organism>
<dbReference type="STRING" id="154538.A0A1M2W233"/>
<name>A0A1M2W233_TRAPU</name>
<dbReference type="OMA" id="AGDNEFP"/>